<feature type="signal peptide" evidence="1">
    <location>
        <begin position="1"/>
        <end position="19"/>
    </location>
</feature>
<feature type="chain" id="PRO_5040966029" description="Secreted protein" evidence="1">
    <location>
        <begin position="20"/>
        <end position="217"/>
    </location>
</feature>
<evidence type="ECO:0000313" key="2">
    <source>
        <dbReference type="EMBL" id="MBW2938983.1"/>
    </source>
</evidence>
<protein>
    <recommendedName>
        <fullName evidence="4">Secreted protein</fullName>
    </recommendedName>
</protein>
<gene>
    <name evidence="2" type="ORF">KXJ69_12775</name>
</gene>
<dbReference type="EMBL" id="JAHWDP010000007">
    <property type="protein sequence ID" value="MBW2938983.1"/>
    <property type="molecule type" value="Genomic_DNA"/>
</dbReference>
<organism evidence="2 3">
    <name type="scientific">Halomarinibacterium sedimenti</name>
    <dbReference type="NCBI Taxonomy" id="2857106"/>
    <lineage>
        <taxon>Bacteria</taxon>
        <taxon>Pseudomonadati</taxon>
        <taxon>Bacteroidota</taxon>
        <taxon>Flavobacteriia</taxon>
        <taxon>Flavobacteriales</taxon>
        <taxon>Flavobacteriaceae</taxon>
        <taxon>Halomarinibacterium</taxon>
    </lineage>
</organism>
<dbReference type="AlphaFoldDB" id="A0A9X1FQM0"/>
<dbReference type="Proteomes" id="UP001138686">
    <property type="component" value="Unassembled WGS sequence"/>
</dbReference>
<keyword evidence="1" id="KW-0732">Signal</keyword>
<keyword evidence="3" id="KW-1185">Reference proteome</keyword>
<reference evidence="2" key="1">
    <citation type="submission" date="2021-07" db="EMBL/GenBank/DDBJ databases">
        <title>Aureisphaera sp. CAU 1614 isolated from sea sediment.</title>
        <authorList>
            <person name="Kim W."/>
        </authorList>
    </citation>
    <scope>NUCLEOTIDE SEQUENCE</scope>
    <source>
        <strain evidence="2">CAU 1614</strain>
    </source>
</reference>
<comment type="caution">
    <text evidence="2">The sequence shown here is derived from an EMBL/GenBank/DDBJ whole genome shotgun (WGS) entry which is preliminary data.</text>
</comment>
<evidence type="ECO:0008006" key="4">
    <source>
        <dbReference type="Google" id="ProtNLM"/>
    </source>
</evidence>
<evidence type="ECO:0000313" key="3">
    <source>
        <dbReference type="Proteomes" id="UP001138686"/>
    </source>
</evidence>
<accession>A0A9X1FQM0</accession>
<name>A0A9X1FQM0_9FLAO</name>
<evidence type="ECO:0000256" key="1">
    <source>
        <dbReference type="SAM" id="SignalP"/>
    </source>
</evidence>
<sequence length="217" mass="24499">MQRSYLFIICLFVFQLACSQIENNTNSIQFEINETNTPESTGLELPARKKPTLTIPLEERDPNTTMSIGEEENEKLDMTKTDGLLDNKTDMAPKAFTKDKEPSLEFDRDMNLGDIKTGARFVSVQYRDHEYVDGDLIRVYVNDDIVQSSVFLNSSFSGFTLTLEEGINKIEFEALNQGSSGPNTAELHVYDDNGLIVSAKEWNLLTGRRAIITVIKE</sequence>
<dbReference type="RefSeq" id="WP_219053513.1">
    <property type="nucleotide sequence ID" value="NZ_JAHWDP010000007.1"/>
</dbReference>
<proteinExistence type="predicted"/>